<evidence type="ECO:0000313" key="1">
    <source>
        <dbReference type="EMBL" id="KAK5982760.1"/>
    </source>
</evidence>
<evidence type="ECO:0008006" key="3">
    <source>
        <dbReference type="Google" id="ProtNLM"/>
    </source>
</evidence>
<reference evidence="1 2" key="1">
    <citation type="submission" date="2019-10" db="EMBL/GenBank/DDBJ databases">
        <title>Assembly and Annotation for the nematode Trichostrongylus colubriformis.</title>
        <authorList>
            <person name="Martin J."/>
        </authorList>
    </citation>
    <scope>NUCLEOTIDE SEQUENCE [LARGE SCALE GENOMIC DNA]</scope>
    <source>
        <strain evidence="1">G859</strain>
        <tissue evidence="1">Whole worm</tissue>
    </source>
</reference>
<evidence type="ECO:0000313" key="2">
    <source>
        <dbReference type="Proteomes" id="UP001331761"/>
    </source>
</evidence>
<accession>A0AAN8FXK7</accession>
<dbReference type="AlphaFoldDB" id="A0AAN8FXK7"/>
<gene>
    <name evidence="1" type="ORF">GCK32_022311</name>
</gene>
<dbReference type="EMBL" id="WIXE01004752">
    <property type="protein sequence ID" value="KAK5982760.1"/>
    <property type="molecule type" value="Genomic_DNA"/>
</dbReference>
<keyword evidence="2" id="KW-1185">Reference proteome</keyword>
<sequence length="121" mass="13528">CQQQQQFLSGISPNRLADQYQSMTLKFLCFRKVCVHCKCDKTEHELPPNQAGSVYERLGIKPPANMPISSSRDDAPGSVSHGYSWVPPGLTRKKVSTVIICPHRRSFKCTIFEMGLSLTSV</sequence>
<comment type="caution">
    <text evidence="1">The sequence shown here is derived from an EMBL/GenBank/DDBJ whole genome shotgun (WGS) entry which is preliminary data.</text>
</comment>
<protein>
    <recommendedName>
        <fullName evidence="3">PET domain-containing protein</fullName>
    </recommendedName>
</protein>
<organism evidence="1 2">
    <name type="scientific">Trichostrongylus colubriformis</name>
    <name type="common">Black scour worm</name>
    <dbReference type="NCBI Taxonomy" id="6319"/>
    <lineage>
        <taxon>Eukaryota</taxon>
        <taxon>Metazoa</taxon>
        <taxon>Ecdysozoa</taxon>
        <taxon>Nematoda</taxon>
        <taxon>Chromadorea</taxon>
        <taxon>Rhabditida</taxon>
        <taxon>Rhabditina</taxon>
        <taxon>Rhabditomorpha</taxon>
        <taxon>Strongyloidea</taxon>
        <taxon>Trichostrongylidae</taxon>
        <taxon>Trichostrongylus</taxon>
    </lineage>
</organism>
<proteinExistence type="predicted"/>
<name>A0AAN8FXK7_TRICO</name>
<feature type="non-terminal residue" evidence="1">
    <location>
        <position position="1"/>
    </location>
</feature>
<dbReference type="Proteomes" id="UP001331761">
    <property type="component" value="Unassembled WGS sequence"/>
</dbReference>